<protein>
    <submittedName>
        <fullName evidence="1">Uncharacterized protein</fullName>
    </submittedName>
</protein>
<gene>
    <name evidence="1" type="ORF">CCHR01_04700</name>
</gene>
<proteinExistence type="predicted"/>
<evidence type="ECO:0000313" key="2">
    <source>
        <dbReference type="Proteomes" id="UP001243330"/>
    </source>
</evidence>
<dbReference type="AlphaFoldDB" id="A0AAD9ATW6"/>
<sequence length="200" mass="21942">MEETRCVQPRRAGDFLLNAKEGGRWRVLRYSLDPRTLGTVGRDGCGGSLLSVRRCGTAGVPAAAAARGGGKQGRKEALGWRREAPPRDVLLSVSASAYRFPSARLPWRGLMDSLRRPSGTALQQGTNRYAPQQYSGHFTSSNAWKERPDVAALAGFINLFRGEASRHWQEMGSAMAQIGDSTPWLSLVLRALFSHNHGRH</sequence>
<dbReference type="EMBL" id="JAQOWY010000070">
    <property type="protein sequence ID" value="KAK1852640.1"/>
    <property type="molecule type" value="Genomic_DNA"/>
</dbReference>
<dbReference type="Proteomes" id="UP001243330">
    <property type="component" value="Unassembled WGS sequence"/>
</dbReference>
<evidence type="ECO:0000313" key="1">
    <source>
        <dbReference type="EMBL" id="KAK1852640.1"/>
    </source>
</evidence>
<accession>A0AAD9ATW6</accession>
<keyword evidence="2" id="KW-1185">Reference proteome</keyword>
<comment type="caution">
    <text evidence="1">The sequence shown here is derived from an EMBL/GenBank/DDBJ whole genome shotgun (WGS) entry which is preliminary data.</text>
</comment>
<organism evidence="1 2">
    <name type="scientific">Colletotrichum chrysophilum</name>
    <dbReference type="NCBI Taxonomy" id="1836956"/>
    <lineage>
        <taxon>Eukaryota</taxon>
        <taxon>Fungi</taxon>
        <taxon>Dikarya</taxon>
        <taxon>Ascomycota</taxon>
        <taxon>Pezizomycotina</taxon>
        <taxon>Sordariomycetes</taxon>
        <taxon>Hypocreomycetidae</taxon>
        <taxon>Glomerellales</taxon>
        <taxon>Glomerellaceae</taxon>
        <taxon>Colletotrichum</taxon>
        <taxon>Colletotrichum gloeosporioides species complex</taxon>
    </lineage>
</organism>
<reference evidence="1" key="1">
    <citation type="submission" date="2023-01" db="EMBL/GenBank/DDBJ databases">
        <title>Colletotrichum chrysophilum M932 genome sequence.</title>
        <authorList>
            <person name="Baroncelli R."/>
        </authorList>
    </citation>
    <scope>NUCLEOTIDE SEQUENCE</scope>
    <source>
        <strain evidence="1">M932</strain>
    </source>
</reference>
<name>A0AAD9ATW6_9PEZI</name>